<name>A0A7M7NBL5_STRPU</name>
<dbReference type="AlphaFoldDB" id="A0A7M7NBL5"/>
<dbReference type="Proteomes" id="UP000007110">
    <property type="component" value="Unassembled WGS sequence"/>
</dbReference>
<evidence type="ECO:0008006" key="3">
    <source>
        <dbReference type="Google" id="ProtNLM"/>
    </source>
</evidence>
<dbReference type="RefSeq" id="XP_030834085.1">
    <property type="nucleotide sequence ID" value="XM_030978225.1"/>
</dbReference>
<evidence type="ECO:0000313" key="2">
    <source>
        <dbReference type="Proteomes" id="UP000007110"/>
    </source>
</evidence>
<sequence length="218" mass="24336">MSSMSEKDFRLVLRDIAKNMRTDEETDNLGLELGIHQADINGSKVENRHGIDYKGTHNMLMNWSMNQEPTEVLKILRQALDSEGVKRKDLYEWISSMPDVVDMGTTTTAEARAAGVSTLSQTNLVSDRILDKLSRHMPPKTYTSLCTELDIGYYEAIGILMKFNNNYPMATRDCLAQWKTRTGGDMAQLKTILMAAGVRNLVNLHDSDGSNDSNGSAN</sequence>
<dbReference type="GeneID" id="105439299"/>
<dbReference type="InterPro" id="IPR011029">
    <property type="entry name" value="DEATH-like_dom_sf"/>
</dbReference>
<dbReference type="EnsemblMetazoa" id="XM_030978225">
    <property type="protein sequence ID" value="XP_030834085"/>
    <property type="gene ID" value="LOC105439299"/>
</dbReference>
<dbReference type="Gene3D" id="1.10.533.10">
    <property type="entry name" value="Death Domain, Fas"/>
    <property type="match status" value="2"/>
</dbReference>
<reference evidence="2" key="1">
    <citation type="submission" date="2015-02" db="EMBL/GenBank/DDBJ databases">
        <title>Genome sequencing for Strongylocentrotus purpuratus.</title>
        <authorList>
            <person name="Murali S."/>
            <person name="Liu Y."/>
            <person name="Vee V."/>
            <person name="English A."/>
            <person name="Wang M."/>
            <person name="Skinner E."/>
            <person name="Han Y."/>
            <person name="Muzny D.M."/>
            <person name="Worley K.C."/>
            <person name="Gibbs R.A."/>
        </authorList>
    </citation>
    <scope>NUCLEOTIDE SEQUENCE</scope>
</reference>
<proteinExistence type="predicted"/>
<evidence type="ECO:0000313" key="1">
    <source>
        <dbReference type="EnsemblMetazoa" id="XP_030834085"/>
    </source>
</evidence>
<dbReference type="InParanoid" id="A0A7M7NBL5"/>
<organism evidence="1 2">
    <name type="scientific">Strongylocentrotus purpuratus</name>
    <name type="common">Purple sea urchin</name>
    <dbReference type="NCBI Taxonomy" id="7668"/>
    <lineage>
        <taxon>Eukaryota</taxon>
        <taxon>Metazoa</taxon>
        <taxon>Echinodermata</taxon>
        <taxon>Eleutherozoa</taxon>
        <taxon>Echinozoa</taxon>
        <taxon>Echinoidea</taxon>
        <taxon>Euechinoidea</taxon>
        <taxon>Echinacea</taxon>
        <taxon>Camarodonta</taxon>
        <taxon>Echinidea</taxon>
        <taxon>Strongylocentrotidae</taxon>
        <taxon>Strongylocentrotus</taxon>
    </lineage>
</organism>
<reference evidence="1" key="2">
    <citation type="submission" date="2021-01" db="UniProtKB">
        <authorList>
            <consortium name="EnsemblMetazoa"/>
        </authorList>
    </citation>
    <scope>IDENTIFICATION</scope>
</reference>
<keyword evidence="2" id="KW-1185">Reference proteome</keyword>
<protein>
    <recommendedName>
        <fullName evidence="3">Death domain-containing protein</fullName>
    </recommendedName>
</protein>
<dbReference type="KEGG" id="spu:105439299"/>
<dbReference type="SUPFAM" id="SSF47986">
    <property type="entry name" value="DEATH domain"/>
    <property type="match status" value="1"/>
</dbReference>
<accession>A0A7M7NBL5</accession>